<dbReference type="PANTHER" id="PTHR30363:SF4">
    <property type="entry name" value="GLYCEROL-3-PHOSPHATE REGULON REPRESSOR"/>
    <property type="match status" value="1"/>
</dbReference>
<evidence type="ECO:0000256" key="1">
    <source>
        <dbReference type="ARBA" id="ARBA00021390"/>
    </source>
</evidence>
<dbReference type="Proteomes" id="UP000013085">
    <property type="component" value="Unassembled WGS sequence"/>
</dbReference>
<evidence type="ECO:0000313" key="8">
    <source>
        <dbReference type="EMBL" id="ENZ19226.1"/>
    </source>
</evidence>
<dbReference type="SMART" id="SM01134">
    <property type="entry name" value="DeoRC"/>
    <property type="match status" value="1"/>
</dbReference>
<dbReference type="PATRIC" id="fig|999408.3.peg.652"/>
<dbReference type="InterPro" id="IPR037171">
    <property type="entry name" value="NagB/RpiA_transferase-like"/>
</dbReference>
<sequence>MLKEERQALILNKLHSSGKVVVSRLAVELNVSEDTIRRDLLDLDQKGQVKRVFGGAIPMERPVINFFDRETTDVELKQRLALKALDFLEKDQLVAIDGSSTNLQFAKNIPNGLKLTVLTNSYSIAHACSMKDQVDVIVLGGRLLKESMTNVGETAASQAALYHPDLCFMGVYAIHPEYGMTIPYPDEVSIKRQLIQSSRRVIALVNPIKLNTVSRYHVCGIEAFTTLITDNDVSGEMAVDYRNKGLDFL</sequence>
<dbReference type="AlphaFoldDB" id="A0A0E2HF57"/>
<dbReference type="Gene3D" id="1.10.10.10">
    <property type="entry name" value="Winged helix-like DNA-binding domain superfamily/Winged helix DNA-binding domain"/>
    <property type="match status" value="1"/>
</dbReference>
<dbReference type="Pfam" id="PF00455">
    <property type="entry name" value="DeoRC"/>
    <property type="match status" value="1"/>
</dbReference>
<dbReference type="PROSITE" id="PS00894">
    <property type="entry name" value="HTH_DEOR_1"/>
    <property type="match status" value="1"/>
</dbReference>
<dbReference type="SUPFAM" id="SSF100950">
    <property type="entry name" value="NagB/RpiA/CoA transferase-like"/>
    <property type="match status" value="1"/>
</dbReference>
<keyword evidence="5" id="KW-0804">Transcription</keyword>
<dbReference type="GO" id="GO:0003677">
    <property type="term" value="F:DNA binding"/>
    <property type="evidence" value="ECO:0007669"/>
    <property type="project" value="UniProtKB-KW"/>
</dbReference>
<dbReference type="Gene3D" id="3.40.50.1360">
    <property type="match status" value="1"/>
</dbReference>
<dbReference type="InterPro" id="IPR014036">
    <property type="entry name" value="DeoR-like_C"/>
</dbReference>
<organism evidence="8 9">
    <name type="scientific">[Clostridium] clostridioforme 90A8</name>
    <dbReference type="NCBI Taxonomy" id="999408"/>
    <lineage>
        <taxon>Bacteria</taxon>
        <taxon>Bacillati</taxon>
        <taxon>Bacillota</taxon>
        <taxon>Clostridia</taxon>
        <taxon>Lachnospirales</taxon>
        <taxon>Lachnospiraceae</taxon>
        <taxon>Enterocloster</taxon>
    </lineage>
</organism>
<proteinExistence type="predicted"/>
<dbReference type="GeneID" id="23115024"/>
<dbReference type="InterPro" id="IPR001034">
    <property type="entry name" value="DeoR_HTH"/>
</dbReference>
<dbReference type="InterPro" id="IPR018356">
    <property type="entry name" value="Tscrpt_reg_HTH_DeoR_CS"/>
</dbReference>
<evidence type="ECO:0000256" key="3">
    <source>
        <dbReference type="ARBA" id="ARBA00023015"/>
    </source>
</evidence>
<accession>A0A0E2HF57</accession>
<evidence type="ECO:0000256" key="5">
    <source>
        <dbReference type="ARBA" id="ARBA00023163"/>
    </source>
</evidence>
<gene>
    <name evidence="8" type="ORF">HMPREF1090_00610</name>
</gene>
<dbReference type="PANTHER" id="PTHR30363">
    <property type="entry name" value="HTH-TYPE TRANSCRIPTIONAL REGULATOR SRLR-RELATED"/>
    <property type="match status" value="1"/>
</dbReference>
<evidence type="ECO:0000256" key="2">
    <source>
        <dbReference type="ARBA" id="ARBA00022491"/>
    </source>
</evidence>
<dbReference type="RefSeq" id="WP_002576844.1">
    <property type="nucleotide sequence ID" value="NZ_KB850987.1"/>
</dbReference>
<comment type="function">
    <text evidence="6">Repressor of the lactose catabolism operon. Galactose-6-phosphate is the inducer.</text>
</comment>
<dbReference type="InterPro" id="IPR036390">
    <property type="entry name" value="WH_DNA-bd_sf"/>
</dbReference>
<protein>
    <recommendedName>
        <fullName evidence="1">Lactose phosphotransferase system repressor</fullName>
    </recommendedName>
</protein>
<evidence type="ECO:0000313" key="9">
    <source>
        <dbReference type="Proteomes" id="UP000013085"/>
    </source>
</evidence>
<dbReference type="EMBL" id="AGYR01000005">
    <property type="protein sequence ID" value="ENZ19226.1"/>
    <property type="molecule type" value="Genomic_DNA"/>
</dbReference>
<dbReference type="PROSITE" id="PS51000">
    <property type="entry name" value="HTH_DEOR_2"/>
    <property type="match status" value="1"/>
</dbReference>
<evidence type="ECO:0000259" key="7">
    <source>
        <dbReference type="PROSITE" id="PS51000"/>
    </source>
</evidence>
<dbReference type="PRINTS" id="PR00037">
    <property type="entry name" value="HTHLACR"/>
</dbReference>
<dbReference type="SUPFAM" id="SSF46785">
    <property type="entry name" value="Winged helix' DNA-binding domain"/>
    <property type="match status" value="1"/>
</dbReference>
<evidence type="ECO:0000256" key="4">
    <source>
        <dbReference type="ARBA" id="ARBA00023125"/>
    </source>
</evidence>
<dbReference type="HOGENOM" id="CLU_060699_2_1_9"/>
<keyword evidence="2" id="KW-0678">Repressor</keyword>
<name>A0A0E2HF57_9FIRM</name>
<feature type="domain" description="HTH deoR-type" evidence="7">
    <location>
        <begin position="3"/>
        <end position="58"/>
    </location>
</feature>
<dbReference type="InterPro" id="IPR036388">
    <property type="entry name" value="WH-like_DNA-bd_sf"/>
</dbReference>
<keyword evidence="4" id="KW-0238">DNA-binding</keyword>
<comment type="caution">
    <text evidence="8">The sequence shown here is derived from an EMBL/GenBank/DDBJ whole genome shotgun (WGS) entry which is preliminary data.</text>
</comment>
<reference evidence="8 9" key="1">
    <citation type="submission" date="2013-01" db="EMBL/GenBank/DDBJ databases">
        <title>The Genome Sequence of Clostridium clostridioforme 90A8.</title>
        <authorList>
            <consortium name="The Broad Institute Genome Sequencing Platform"/>
            <person name="Earl A."/>
            <person name="Ward D."/>
            <person name="Feldgarden M."/>
            <person name="Gevers D."/>
            <person name="Courvalin P."/>
            <person name="Lambert T."/>
            <person name="Walker B."/>
            <person name="Young S.K."/>
            <person name="Zeng Q."/>
            <person name="Gargeya S."/>
            <person name="Fitzgerald M."/>
            <person name="Haas B."/>
            <person name="Abouelleil A."/>
            <person name="Alvarado L."/>
            <person name="Arachchi H.M."/>
            <person name="Berlin A.M."/>
            <person name="Chapman S.B."/>
            <person name="Dewar J."/>
            <person name="Goldberg J."/>
            <person name="Griggs A."/>
            <person name="Gujja S."/>
            <person name="Hansen M."/>
            <person name="Howarth C."/>
            <person name="Imamovic A."/>
            <person name="Larimer J."/>
            <person name="McCowan C."/>
            <person name="Murphy C."/>
            <person name="Neiman D."/>
            <person name="Pearson M."/>
            <person name="Priest M."/>
            <person name="Roberts A."/>
            <person name="Saif S."/>
            <person name="Shea T."/>
            <person name="Sisk P."/>
            <person name="Sykes S."/>
            <person name="Wortman J."/>
            <person name="Nusbaum C."/>
            <person name="Birren B."/>
        </authorList>
    </citation>
    <scope>NUCLEOTIDE SEQUENCE [LARGE SCALE GENOMIC DNA]</scope>
    <source>
        <strain evidence="8 9">90A8</strain>
    </source>
</reference>
<keyword evidence="3" id="KW-0805">Transcription regulation</keyword>
<dbReference type="Pfam" id="PF08220">
    <property type="entry name" value="HTH_DeoR"/>
    <property type="match status" value="1"/>
</dbReference>
<evidence type="ECO:0000256" key="6">
    <source>
        <dbReference type="ARBA" id="ARBA00024937"/>
    </source>
</evidence>
<dbReference type="SMART" id="SM00420">
    <property type="entry name" value="HTH_DEOR"/>
    <property type="match status" value="1"/>
</dbReference>
<dbReference type="InterPro" id="IPR050313">
    <property type="entry name" value="Carb_Metab_HTH_regulators"/>
</dbReference>
<dbReference type="GO" id="GO:0003700">
    <property type="term" value="F:DNA-binding transcription factor activity"/>
    <property type="evidence" value="ECO:0007669"/>
    <property type="project" value="InterPro"/>
</dbReference>